<evidence type="ECO:0008006" key="12">
    <source>
        <dbReference type="Google" id="ProtNLM"/>
    </source>
</evidence>
<dbReference type="GO" id="GO:0008199">
    <property type="term" value="F:ferric iron binding"/>
    <property type="evidence" value="ECO:0007669"/>
    <property type="project" value="InterPro"/>
</dbReference>
<dbReference type="Pfam" id="PF00775">
    <property type="entry name" value="Dioxygenase_C"/>
    <property type="match status" value="1"/>
</dbReference>
<dbReference type="Gene3D" id="2.60.130.10">
    <property type="entry name" value="Aromatic compound dioxygenase"/>
    <property type="match status" value="1"/>
</dbReference>
<reference evidence="11" key="2">
    <citation type="submission" date="2015-01" db="EMBL/GenBank/DDBJ databases">
        <title>Evolutionary Origins and Diversification of the Mycorrhizal Mutualists.</title>
        <authorList>
            <consortium name="DOE Joint Genome Institute"/>
            <consortium name="Mycorrhizal Genomics Consortium"/>
            <person name="Kohler A."/>
            <person name="Kuo A."/>
            <person name="Nagy L.G."/>
            <person name="Floudas D."/>
            <person name="Copeland A."/>
            <person name="Barry K.W."/>
            <person name="Cichocki N."/>
            <person name="Veneault-Fourrey C."/>
            <person name="LaButti K."/>
            <person name="Lindquist E.A."/>
            <person name="Lipzen A."/>
            <person name="Lundell T."/>
            <person name="Morin E."/>
            <person name="Murat C."/>
            <person name="Riley R."/>
            <person name="Ohm R."/>
            <person name="Sun H."/>
            <person name="Tunlid A."/>
            <person name="Henrissat B."/>
            <person name="Grigoriev I.V."/>
            <person name="Hibbett D.S."/>
            <person name="Martin F."/>
        </authorList>
    </citation>
    <scope>NUCLEOTIDE SEQUENCE [LARGE SCALE GENOMIC DNA]</scope>
    <source>
        <strain evidence="11">ATCC 200175</strain>
    </source>
</reference>
<evidence type="ECO:0000256" key="2">
    <source>
        <dbReference type="ARBA" id="ARBA00007825"/>
    </source>
</evidence>
<dbReference type="InterPro" id="IPR000627">
    <property type="entry name" value="Intradiol_dOase_C"/>
</dbReference>
<proteinExistence type="inferred from homology"/>
<evidence type="ECO:0000313" key="11">
    <source>
        <dbReference type="Proteomes" id="UP000053647"/>
    </source>
</evidence>
<dbReference type="PANTHER" id="PTHR33711">
    <property type="entry name" value="DIOXYGENASE, PUTATIVE (AFU_ORTHOLOGUE AFUA_2G02910)-RELATED"/>
    <property type="match status" value="1"/>
</dbReference>
<gene>
    <name evidence="10" type="ORF">PAXINDRAFT_120436</name>
</gene>
<keyword evidence="3" id="KW-0479">Metal-binding</keyword>
<dbReference type="EMBL" id="KN819653">
    <property type="protein sequence ID" value="KIJ08304.1"/>
    <property type="molecule type" value="Genomic_DNA"/>
</dbReference>
<protein>
    <recommendedName>
        <fullName evidence="12">Catechol 1,2-dioxygenase</fullName>
    </recommendedName>
</protein>
<feature type="domain" description="Intradiol ring-cleavage dioxygenases" evidence="8">
    <location>
        <begin position="130"/>
        <end position="312"/>
    </location>
</feature>
<dbReference type="AlphaFoldDB" id="A0A0C9SNP9"/>
<dbReference type="Pfam" id="PF04444">
    <property type="entry name" value="Dioxygenase_N"/>
    <property type="match status" value="1"/>
</dbReference>
<evidence type="ECO:0000313" key="10">
    <source>
        <dbReference type="EMBL" id="KIJ08304.1"/>
    </source>
</evidence>
<keyword evidence="5" id="KW-0560">Oxidoreductase</keyword>
<evidence type="ECO:0000259" key="8">
    <source>
        <dbReference type="Pfam" id="PF00775"/>
    </source>
</evidence>
<comment type="similarity">
    <text evidence="2">Belongs to the intradiol ring-cleavage dioxygenase family.</text>
</comment>
<name>A0A0C9SNP9_PAXIN</name>
<comment type="cofactor">
    <cofactor evidence="1">
        <name>Fe(3+)</name>
        <dbReference type="ChEBI" id="CHEBI:29034"/>
    </cofactor>
</comment>
<accession>A0A0C9SNP9</accession>
<evidence type="ECO:0000256" key="4">
    <source>
        <dbReference type="ARBA" id="ARBA00022964"/>
    </source>
</evidence>
<reference evidence="10 11" key="1">
    <citation type="submission" date="2014-06" db="EMBL/GenBank/DDBJ databases">
        <authorList>
            <consortium name="DOE Joint Genome Institute"/>
            <person name="Kuo A."/>
            <person name="Kohler A."/>
            <person name="Nagy L.G."/>
            <person name="Floudas D."/>
            <person name="Copeland A."/>
            <person name="Barry K.W."/>
            <person name="Cichocki N."/>
            <person name="Veneault-Fourrey C."/>
            <person name="LaButti K."/>
            <person name="Lindquist E.A."/>
            <person name="Lipzen A."/>
            <person name="Lundell T."/>
            <person name="Morin E."/>
            <person name="Murat C."/>
            <person name="Sun H."/>
            <person name="Tunlid A."/>
            <person name="Henrissat B."/>
            <person name="Grigoriev I.V."/>
            <person name="Hibbett D.S."/>
            <person name="Martin F."/>
            <person name="Nordberg H.P."/>
            <person name="Cantor M.N."/>
            <person name="Hua S.X."/>
        </authorList>
    </citation>
    <scope>NUCLEOTIDE SEQUENCE [LARGE SCALE GENOMIC DNA]</scope>
    <source>
        <strain evidence="10 11">ATCC 200175</strain>
    </source>
</reference>
<organism evidence="10 11">
    <name type="scientific">Paxillus involutus ATCC 200175</name>
    <dbReference type="NCBI Taxonomy" id="664439"/>
    <lineage>
        <taxon>Eukaryota</taxon>
        <taxon>Fungi</taxon>
        <taxon>Dikarya</taxon>
        <taxon>Basidiomycota</taxon>
        <taxon>Agaricomycotina</taxon>
        <taxon>Agaricomycetes</taxon>
        <taxon>Agaricomycetidae</taxon>
        <taxon>Boletales</taxon>
        <taxon>Paxilineae</taxon>
        <taxon>Paxillaceae</taxon>
        <taxon>Paxillus</taxon>
    </lineage>
</organism>
<keyword evidence="11" id="KW-1185">Reference proteome</keyword>
<dbReference type="InterPro" id="IPR015889">
    <property type="entry name" value="Intradiol_dOase_core"/>
</dbReference>
<keyword evidence="6" id="KW-0408">Iron</keyword>
<dbReference type="OrthoDB" id="5238185at2759"/>
<dbReference type="HOGENOM" id="CLU_046727_2_0_1"/>
<feature type="region of interest" description="Disordered" evidence="7">
    <location>
        <begin position="1"/>
        <end position="20"/>
    </location>
</feature>
<keyword evidence="4" id="KW-0223">Dioxygenase</keyword>
<evidence type="ECO:0000259" key="9">
    <source>
        <dbReference type="Pfam" id="PF04444"/>
    </source>
</evidence>
<dbReference type="InterPro" id="IPR050770">
    <property type="entry name" value="Intradiol_RC_Dioxygenase"/>
</dbReference>
<evidence type="ECO:0000256" key="5">
    <source>
        <dbReference type="ARBA" id="ARBA00023002"/>
    </source>
</evidence>
<dbReference type="GO" id="GO:0009712">
    <property type="term" value="P:catechol-containing compound metabolic process"/>
    <property type="evidence" value="ECO:0007669"/>
    <property type="project" value="InterPro"/>
</dbReference>
<dbReference type="Proteomes" id="UP000053647">
    <property type="component" value="Unassembled WGS sequence"/>
</dbReference>
<evidence type="ECO:0000256" key="7">
    <source>
        <dbReference type="SAM" id="MobiDB-lite"/>
    </source>
</evidence>
<dbReference type="GO" id="GO:0018576">
    <property type="term" value="F:catechol 1,2-dioxygenase activity"/>
    <property type="evidence" value="ECO:0007669"/>
    <property type="project" value="InterPro"/>
</dbReference>
<dbReference type="InterPro" id="IPR007535">
    <property type="entry name" value="Catechol_dOase_N"/>
</dbReference>
<sequence>MGDIGQTQEAARLTVPNGIPPPNFELPLPDSDNPDIITENLLKLVEQTPNPRLRFIYKFLIQHIHAFVKETNLSTDEWIAGVEFLTRVVQTGTPARNGMAGLSTVLGVTPLVNFLNDPVTTGATENSSLGPYYTDDAEDMEFGDSIASEGKGEYMYVEGRVLTTTGEPIPDATIVTWEADRNGLYDLQYSDRTHPDCRGRFRTMEDGSFGYRAIVPQPYPLGGDGPVCELLISQGRHNMRPIHLHITVEAPGYHKLVTALYPDHCDYLRSDPIFGVRKSLVVKLEQVDDDEEARKRGFPKGGSFKLLKYDIILLTEEQWTLVNEQV</sequence>
<dbReference type="SUPFAM" id="SSF49482">
    <property type="entry name" value="Aromatic compound dioxygenase"/>
    <property type="match status" value="1"/>
</dbReference>
<evidence type="ECO:0000256" key="6">
    <source>
        <dbReference type="ARBA" id="ARBA00023004"/>
    </source>
</evidence>
<evidence type="ECO:0000256" key="1">
    <source>
        <dbReference type="ARBA" id="ARBA00001965"/>
    </source>
</evidence>
<dbReference type="PANTHER" id="PTHR33711:SF7">
    <property type="entry name" value="INTRADIOL RING-CLEAVAGE DIOXYGENASES DOMAIN-CONTAINING PROTEIN-RELATED"/>
    <property type="match status" value="1"/>
</dbReference>
<evidence type="ECO:0000256" key="3">
    <source>
        <dbReference type="ARBA" id="ARBA00022723"/>
    </source>
</evidence>
<feature type="domain" description="Catechol dioxygenase N-terminal" evidence="9">
    <location>
        <begin position="50"/>
        <end position="123"/>
    </location>
</feature>